<proteinExistence type="predicted"/>
<comment type="caution">
    <text evidence="2">The sequence shown here is derived from an EMBL/GenBank/DDBJ whole genome shotgun (WGS) entry which is preliminary data.</text>
</comment>
<dbReference type="Proteomes" id="UP001519887">
    <property type="component" value="Unassembled WGS sequence"/>
</dbReference>
<protein>
    <submittedName>
        <fullName evidence="2">Uncharacterized protein</fullName>
    </submittedName>
</protein>
<accession>A0ABS7C751</accession>
<keyword evidence="1" id="KW-0472">Membrane</keyword>
<name>A0ABS7C751_9BACL</name>
<keyword evidence="1" id="KW-1133">Transmembrane helix</keyword>
<evidence type="ECO:0000313" key="3">
    <source>
        <dbReference type="Proteomes" id="UP001519887"/>
    </source>
</evidence>
<keyword evidence="1" id="KW-0812">Transmembrane</keyword>
<keyword evidence="3" id="KW-1185">Reference proteome</keyword>
<evidence type="ECO:0000256" key="1">
    <source>
        <dbReference type="SAM" id="Phobius"/>
    </source>
</evidence>
<dbReference type="RefSeq" id="WP_210046751.1">
    <property type="nucleotide sequence ID" value="NZ_JBHLVU010000039.1"/>
</dbReference>
<evidence type="ECO:0000313" key="2">
    <source>
        <dbReference type="EMBL" id="MBW7456722.1"/>
    </source>
</evidence>
<gene>
    <name evidence="2" type="ORF">K0U00_22035</name>
</gene>
<sequence>MIRKRLMLFILLAAFIAAVFLSPPRHEATAHLDNSPQFEWAMDTYSNGAIEAPAVKNVLPLLPTIPFMIMMMVLFAVFALRIGLKSHIRSAVPILRLLYILNPIKFKSNYLASIPVLL</sequence>
<feature type="transmembrane region" description="Helical" evidence="1">
    <location>
        <begin position="65"/>
        <end position="84"/>
    </location>
</feature>
<reference evidence="2 3" key="1">
    <citation type="submission" date="2021-07" db="EMBL/GenBank/DDBJ databases">
        <title>Paenibacillus radiodurans sp. nov., isolated from the southeastern edge of Tengger Desert.</title>
        <authorList>
            <person name="Zhang G."/>
        </authorList>
    </citation>
    <scope>NUCLEOTIDE SEQUENCE [LARGE SCALE GENOMIC DNA]</scope>
    <source>
        <strain evidence="2 3">CCM 7311</strain>
    </source>
</reference>
<dbReference type="EMBL" id="JAHZIK010000648">
    <property type="protein sequence ID" value="MBW7456722.1"/>
    <property type="molecule type" value="Genomic_DNA"/>
</dbReference>
<organism evidence="2 3">
    <name type="scientific">Paenibacillus sepulcri</name>
    <dbReference type="NCBI Taxonomy" id="359917"/>
    <lineage>
        <taxon>Bacteria</taxon>
        <taxon>Bacillati</taxon>
        <taxon>Bacillota</taxon>
        <taxon>Bacilli</taxon>
        <taxon>Bacillales</taxon>
        <taxon>Paenibacillaceae</taxon>
        <taxon>Paenibacillus</taxon>
    </lineage>
</organism>